<keyword evidence="3" id="KW-1185">Reference proteome</keyword>
<dbReference type="OMA" id="KVFKPGT"/>
<dbReference type="Pfam" id="PF00612">
    <property type="entry name" value="IQ"/>
    <property type="match status" value="1"/>
</dbReference>
<proteinExistence type="predicted"/>
<dbReference type="EnsemblPlants" id="OPUNC06G13030.1">
    <property type="protein sequence ID" value="OPUNC06G13030.1"/>
    <property type="gene ID" value="OPUNC06G13030"/>
</dbReference>
<sequence>MGKKPGGAGWLATVRKVFKPGTSKDPRLAKKRGGDENAAGGGGGGGQAVEILSMEHFPAAETSPEVTTNEGSSGSVFGRERLHVGRDEAEGAWRARRGMAASRAVRNAAARGRVAGREERAAVRIQAFYRGYLI</sequence>
<dbReference type="HOGENOM" id="CLU_1780270_0_0_1"/>
<dbReference type="InterPro" id="IPR000048">
    <property type="entry name" value="IQ_motif_EF-hand-BS"/>
</dbReference>
<dbReference type="PROSITE" id="PS50096">
    <property type="entry name" value="IQ"/>
    <property type="match status" value="1"/>
</dbReference>
<organism evidence="2">
    <name type="scientific">Oryza punctata</name>
    <name type="common">Red rice</name>
    <dbReference type="NCBI Taxonomy" id="4537"/>
    <lineage>
        <taxon>Eukaryota</taxon>
        <taxon>Viridiplantae</taxon>
        <taxon>Streptophyta</taxon>
        <taxon>Embryophyta</taxon>
        <taxon>Tracheophyta</taxon>
        <taxon>Spermatophyta</taxon>
        <taxon>Magnoliopsida</taxon>
        <taxon>Liliopsida</taxon>
        <taxon>Poales</taxon>
        <taxon>Poaceae</taxon>
        <taxon>BOP clade</taxon>
        <taxon>Oryzoideae</taxon>
        <taxon>Oryzeae</taxon>
        <taxon>Oryzinae</taxon>
        <taxon>Oryza</taxon>
    </lineage>
</organism>
<name>A0A0E0LBC1_ORYPU</name>
<accession>A0A0E0LBC1</accession>
<evidence type="ECO:0000256" key="1">
    <source>
        <dbReference type="SAM" id="MobiDB-lite"/>
    </source>
</evidence>
<dbReference type="Proteomes" id="UP000026962">
    <property type="component" value="Chromosome 6"/>
</dbReference>
<feature type="region of interest" description="Disordered" evidence="1">
    <location>
        <begin position="1"/>
        <end position="83"/>
    </location>
</feature>
<protein>
    <submittedName>
        <fullName evidence="2">Uncharacterized protein</fullName>
    </submittedName>
</protein>
<feature type="compositionally biased region" description="Polar residues" evidence="1">
    <location>
        <begin position="64"/>
        <end position="75"/>
    </location>
</feature>
<evidence type="ECO:0000313" key="2">
    <source>
        <dbReference type="EnsemblPlants" id="OPUNC06G13030.1"/>
    </source>
</evidence>
<reference evidence="2" key="1">
    <citation type="submission" date="2015-04" db="UniProtKB">
        <authorList>
            <consortium name="EnsemblPlants"/>
        </authorList>
    </citation>
    <scope>IDENTIFICATION</scope>
</reference>
<evidence type="ECO:0000313" key="3">
    <source>
        <dbReference type="Proteomes" id="UP000026962"/>
    </source>
</evidence>
<feature type="compositionally biased region" description="Basic and acidic residues" evidence="1">
    <location>
        <begin position="22"/>
        <end position="35"/>
    </location>
</feature>
<reference evidence="2" key="2">
    <citation type="submission" date="2018-05" db="EMBL/GenBank/DDBJ databases">
        <title>OpunRS2 (Oryza punctata Reference Sequence Version 2).</title>
        <authorList>
            <person name="Zhang J."/>
            <person name="Kudrna D."/>
            <person name="Lee S."/>
            <person name="Talag J."/>
            <person name="Welchert J."/>
            <person name="Wing R.A."/>
        </authorList>
    </citation>
    <scope>NUCLEOTIDE SEQUENCE [LARGE SCALE GENOMIC DNA]</scope>
</reference>
<dbReference type="Gramene" id="OPUNC06G13030.1">
    <property type="protein sequence ID" value="OPUNC06G13030.1"/>
    <property type="gene ID" value="OPUNC06G13030"/>
</dbReference>
<dbReference type="AlphaFoldDB" id="A0A0E0LBC1"/>